<comment type="subunit">
    <text evidence="2">Homotetramer.</text>
</comment>
<evidence type="ECO:0000256" key="4">
    <source>
        <dbReference type="SAM" id="MobiDB-lite"/>
    </source>
</evidence>
<evidence type="ECO:0000256" key="3">
    <source>
        <dbReference type="RuleBase" id="RU000524"/>
    </source>
</evidence>
<dbReference type="PANTHER" id="PTHR10302:SF27">
    <property type="entry name" value="SINGLE-STRANDED DNA-BINDING PROTEIN"/>
    <property type="match status" value="1"/>
</dbReference>
<dbReference type="Pfam" id="PF00436">
    <property type="entry name" value="SSB"/>
    <property type="match status" value="1"/>
</dbReference>
<feature type="region of interest" description="Disordered" evidence="4">
    <location>
        <begin position="151"/>
        <end position="270"/>
    </location>
</feature>
<dbReference type="Proteomes" id="UP000412028">
    <property type="component" value="Unassembled WGS sequence"/>
</dbReference>
<dbReference type="NCBIfam" id="TIGR00621">
    <property type="entry name" value="ssb"/>
    <property type="match status" value="1"/>
</dbReference>
<organism evidence="5 6">
    <name type="scientific">Bifidobacterium tissieri</name>
    <dbReference type="NCBI Taxonomy" id="1630162"/>
    <lineage>
        <taxon>Bacteria</taxon>
        <taxon>Bacillati</taxon>
        <taxon>Actinomycetota</taxon>
        <taxon>Actinomycetes</taxon>
        <taxon>Bifidobacteriales</taxon>
        <taxon>Bifidobacteriaceae</taxon>
        <taxon>Bifidobacterium</taxon>
    </lineage>
</organism>
<name>A0A5N0A0H7_9BIFI</name>
<dbReference type="InterPro" id="IPR012340">
    <property type="entry name" value="NA-bd_OB-fold"/>
</dbReference>
<evidence type="ECO:0000313" key="6">
    <source>
        <dbReference type="Proteomes" id="UP000412028"/>
    </source>
</evidence>
<dbReference type="EMBL" id="RZUI01000003">
    <property type="protein sequence ID" value="KAA8831067.1"/>
    <property type="molecule type" value="Genomic_DNA"/>
</dbReference>
<evidence type="ECO:0000313" key="5">
    <source>
        <dbReference type="EMBL" id="KAA8831067.1"/>
    </source>
</evidence>
<sequence>MGDPPSQIRHMPTHAHGSCSAAVTGQRASKSMQTRERASAMAQSQIIITGNVGADPTRFGPEGGTPACSFRLASARSFWNRRTNAWQETTTTWITVKAFRTLALNVMQSLHKGDAVIVSGTLATEEWERDGMTRTNLVIEASTAGHDLTKGRSMFVRNPGNGGYQSGDGGWPNPRNGEGNGPDGAIAPNGSPNAGNGGGRIGVDPFNNQTMGDGNEEFNGFEGNGGWPNQSEGQSGGRPYPPQPQIQPQPQPQPRLPQVDAVPGPEPVSA</sequence>
<reference evidence="5 6" key="1">
    <citation type="journal article" date="2019" name="Syst. Appl. Microbiol.">
        <title>Characterization of Bifidobacterium species in feaces of the Egyptian fruit bat: Description of B. vespertilionis sp. nov. and B. rousetti sp. nov.</title>
        <authorList>
            <person name="Modesto M."/>
            <person name="Satti M."/>
            <person name="Watanabe K."/>
            <person name="Puglisi E."/>
            <person name="Morelli L."/>
            <person name="Huang C.-H."/>
            <person name="Liou J.-S."/>
            <person name="Miyashita M."/>
            <person name="Tamura T."/>
            <person name="Saito S."/>
            <person name="Mori K."/>
            <person name="Huang L."/>
            <person name="Sciavilla P."/>
            <person name="Sandri C."/>
            <person name="Spiezio C."/>
            <person name="Vitali F."/>
            <person name="Cavalieri D."/>
            <person name="Perpetuini G."/>
            <person name="Tofalo R."/>
            <person name="Bonetti A."/>
            <person name="Arita M."/>
            <person name="Mattarelli P."/>
        </authorList>
    </citation>
    <scope>NUCLEOTIDE SEQUENCE [LARGE SCALE GENOMIC DNA]</scope>
    <source>
        <strain evidence="5 6">RST7</strain>
    </source>
</reference>
<comment type="caution">
    <text evidence="2">Lacks conserved residue(s) required for the propagation of feature annotation.</text>
</comment>
<proteinExistence type="inferred from homology"/>
<dbReference type="InterPro" id="IPR011344">
    <property type="entry name" value="ssDNA-bd"/>
</dbReference>
<feature type="region of interest" description="Disordered" evidence="4">
    <location>
        <begin position="1"/>
        <end position="35"/>
    </location>
</feature>
<dbReference type="GO" id="GO:0006260">
    <property type="term" value="P:DNA replication"/>
    <property type="evidence" value="ECO:0007669"/>
    <property type="project" value="InterPro"/>
</dbReference>
<evidence type="ECO:0000256" key="1">
    <source>
        <dbReference type="ARBA" id="ARBA00023125"/>
    </source>
</evidence>
<dbReference type="GO" id="GO:0009295">
    <property type="term" value="C:nucleoid"/>
    <property type="evidence" value="ECO:0007669"/>
    <property type="project" value="TreeGrafter"/>
</dbReference>
<dbReference type="AlphaFoldDB" id="A0A5N0A0H7"/>
<comment type="caution">
    <text evidence="5">The sequence shown here is derived from an EMBL/GenBank/DDBJ whole genome shotgun (WGS) entry which is preliminary data.</text>
</comment>
<accession>A0A5N0A0H7</accession>
<feature type="compositionally biased region" description="Pro residues" evidence="4">
    <location>
        <begin position="239"/>
        <end position="255"/>
    </location>
</feature>
<dbReference type="SUPFAM" id="SSF50249">
    <property type="entry name" value="Nucleic acid-binding proteins"/>
    <property type="match status" value="1"/>
</dbReference>
<feature type="compositionally biased region" description="Low complexity" evidence="4">
    <location>
        <begin position="184"/>
        <end position="194"/>
    </location>
</feature>
<feature type="compositionally biased region" description="Polar residues" evidence="4">
    <location>
        <begin position="21"/>
        <end position="32"/>
    </location>
</feature>
<protein>
    <recommendedName>
        <fullName evidence="2 3">Single-stranded DNA-binding protein</fullName>
        <shortName evidence="2">SSB</shortName>
    </recommendedName>
</protein>
<dbReference type="HAMAP" id="MF_00984">
    <property type="entry name" value="SSB"/>
    <property type="match status" value="1"/>
</dbReference>
<evidence type="ECO:0000256" key="2">
    <source>
        <dbReference type="HAMAP-Rule" id="MF_00984"/>
    </source>
</evidence>
<dbReference type="OrthoDB" id="4427276at2"/>
<feature type="compositionally biased region" description="Gly residues" evidence="4">
    <location>
        <begin position="160"/>
        <end position="170"/>
    </location>
</feature>
<gene>
    <name evidence="5" type="ORF">EMO89_03185</name>
</gene>
<dbReference type="CDD" id="cd04496">
    <property type="entry name" value="SSB_OBF"/>
    <property type="match status" value="1"/>
</dbReference>
<dbReference type="Gene3D" id="2.40.50.140">
    <property type="entry name" value="Nucleic acid-binding proteins"/>
    <property type="match status" value="1"/>
</dbReference>
<dbReference type="PROSITE" id="PS50935">
    <property type="entry name" value="SSB"/>
    <property type="match status" value="1"/>
</dbReference>
<keyword evidence="1 2" id="KW-0238">DNA-binding</keyword>
<dbReference type="GO" id="GO:0003697">
    <property type="term" value="F:single-stranded DNA binding"/>
    <property type="evidence" value="ECO:0007669"/>
    <property type="project" value="UniProtKB-UniRule"/>
</dbReference>
<dbReference type="PANTHER" id="PTHR10302">
    <property type="entry name" value="SINGLE-STRANDED DNA-BINDING PROTEIN"/>
    <property type="match status" value="1"/>
</dbReference>
<dbReference type="InterPro" id="IPR000424">
    <property type="entry name" value="Primosome_PriB/ssb"/>
</dbReference>